<evidence type="ECO:0000256" key="5">
    <source>
        <dbReference type="ARBA" id="ARBA00022989"/>
    </source>
</evidence>
<name>A0A9W6KWD1_9ACTN</name>
<dbReference type="Gene3D" id="1.10.3720.10">
    <property type="entry name" value="MetI-like"/>
    <property type="match status" value="1"/>
</dbReference>
<dbReference type="PANTHER" id="PTHR43744:SF9">
    <property type="entry name" value="POLYGALACTURONAN_RHAMNOGALACTURONAN TRANSPORT SYSTEM PERMEASE PROTEIN YTCP"/>
    <property type="match status" value="1"/>
</dbReference>
<dbReference type="CDD" id="cd06261">
    <property type="entry name" value="TM_PBP2"/>
    <property type="match status" value="1"/>
</dbReference>
<dbReference type="RefSeq" id="WP_261959934.1">
    <property type="nucleotide sequence ID" value="NZ_BAAAXA010000001.1"/>
</dbReference>
<feature type="transmembrane region" description="Helical" evidence="7">
    <location>
        <begin position="264"/>
        <end position="281"/>
    </location>
</feature>
<evidence type="ECO:0000256" key="7">
    <source>
        <dbReference type="RuleBase" id="RU363032"/>
    </source>
</evidence>
<keyword evidence="6 7" id="KW-0472">Membrane</keyword>
<evidence type="ECO:0000256" key="4">
    <source>
        <dbReference type="ARBA" id="ARBA00022692"/>
    </source>
</evidence>
<evidence type="ECO:0000256" key="2">
    <source>
        <dbReference type="ARBA" id="ARBA00022448"/>
    </source>
</evidence>
<keyword evidence="5 7" id="KW-1133">Transmembrane helix</keyword>
<keyword evidence="10" id="KW-1185">Reference proteome</keyword>
<gene>
    <name evidence="9" type="ORF">GCM10017581_096830</name>
</gene>
<dbReference type="Proteomes" id="UP001143480">
    <property type="component" value="Unassembled WGS sequence"/>
</dbReference>
<dbReference type="GO" id="GO:0005886">
    <property type="term" value="C:plasma membrane"/>
    <property type="evidence" value="ECO:0007669"/>
    <property type="project" value="UniProtKB-SubCell"/>
</dbReference>
<keyword evidence="2 7" id="KW-0813">Transport</keyword>
<comment type="caution">
    <text evidence="9">The sequence shown here is derived from an EMBL/GenBank/DDBJ whole genome shotgun (WGS) entry which is preliminary data.</text>
</comment>
<feature type="domain" description="ABC transmembrane type-1" evidence="8">
    <location>
        <begin position="78"/>
        <end position="275"/>
    </location>
</feature>
<feature type="transmembrane region" description="Helical" evidence="7">
    <location>
        <begin position="20"/>
        <end position="41"/>
    </location>
</feature>
<evidence type="ECO:0000313" key="10">
    <source>
        <dbReference type="Proteomes" id="UP001143480"/>
    </source>
</evidence>
<dbReference type="EMBL" id="BSFP01000117">
    <property type="protein sequence ID" value="GLL07924.1"/>
    <property type="molecule type" value="Genomic_DNA"/>
</dbReference>
<evidence type="ECO:0000256" key="6">
    <source>
        <dbReference type="ARBA" id="ARBA00023136"/>
    </source>
</evidence>
<feature type="transmembrane region" description="Helical" evidence="7">
    <location>
        <begin position="145"/>
        <end position="166"/>
    </location>
</feature>
<dbReference type="GO" id="GO:0055085">
    <property type="term" value="P:transmembrane transport"/>
    <property type="evidence" value="ECO:0007669"/>
    <property type="project" value="InterPro"/>
</dbReference>
<comment type="subcellular location">
    <subcellularLocation>
        <location evidence="1 7">Cell membrane</location>
        <topology evidence="1 7">Multi-pass membrane protein</topology>
    </subcellularLocation>
</comment>
<feature type="transmembrane region" description="Helical" evidence="7">
    <location>
        <begin position="187"/>
        <end position="212"/>
    </location>
</feature>
<keyword evidence="3" id="KW-1003">Cell membrane</keyword>
<accession>A0A9W6KWD1</accession>
<evidence type="ECO:0000313" key="9">
    <source>
        <dbReference type="EMBL" id="GLL07924.1"/>
    </source>
</evidence>
<evidence type="ECO:0000259" key="8">
    <source>
        <dbReference type="PROSITE" id="PS50928"/>
    </source>
</evidence>
<feature type="transmembrane region" description="Helical" evidence="7">
    <location>
        <begin position="114"/>
        <end position="133"/>
    </location>
</feature>
<reference evidence="9" key="1">
    <citation type="journal article" date="2014" name="Int. J. Syst. Evol. Microbiol.">
        <title>Complete genome sequence of Corynebacterium casei LMG S-19264T (=DSM 44701T), isolated from a smear-ripened cheese.</title>
        <authorList>
            <consortium name="US DOE Joint Genome Institute (JGI-PGF)"/>
            <person name="Walter F."/>
            <person name="Albersmeier A."/>
            <person name="Kalinowski J."/>
            <person name="Ruckert C."/>
        </authorList>
    </citation>
    <scope>NUCLEOTIDE SEQUENCE</scope>
    <source>
        <strain evidence="9">VKM Ac-1321</strain>
    </source>
</reference>
<dbReference type="InterPro" id="IPR000515">
    <property type="entry name" value="MetI-like"/>
</dbReference>
<evidence type="ECO:0000256" key="1">
    <source>
        <dbReference type="ARBA" id="ARBA00004651"/>
    </source>
</evidence>
<dbReference type="SUPFAM" id="SSF161098">
    <property type="entry name" value="MetI-like"/>
    <property type="match status" value="1"/>
</dbReference>
<proteinExistence type="inferred from homology"/>
<sequence>MAATHRPPWMATPRWPLQTLKAVVIAAIVLVMLYPFIYVVAGSFAANAHSILGGLLPEDYSLQAYRQIFGGDVVLRSLAVSVAVTLVGTALSMVVSIGMAWGLTRTRDVPGTRFVLYAVIGTMLFTAGVIPNYLLVKSLGLIDSYLSLILPVVASAFNIVVLRNFFMEIPRDIVDSARIDGAGEWHILVRIVLPLSKAVLAVVALFYAVGYWNDFFNALLYLDDSQKWPIQLVLNQYVIRGESLSTSAQASAAAARLPAESLKMAVVVIATTPILIVYPFLQRYFTKGVLTGAIKD</sequence>
<dbReference type="Pfam" id="PF00528">
    <property type="entry name" value="BPD_transp_1"/>
    <property type="match status" value="1"/>
</dbReference>
<dbReference type="InterPro" id="IPR035906">
    <property type="entry name" value="MetI-like_sf"/>
</dbReference>
<dbReference type="PANTHER" id="PTHR43744">
    <property type="entry name" value="ABC TRANSPORTER PERMEASE PROTEIN MG189-RELATED-RELATED"/>
    <property type="match status" value="1"/>
</dbReference>
<protein>
    <submittedName>
        <fullName evidence="9">ABC transporter permease</fullName>
    </submittedName>
</protein>
<reference evidence="9" key="2">
    <citation type="submission" date="2023-01" db="EMBL/GenBank/DDBJ databases">
        <authorList>
            <person name="Sun Q."/>
            <person name="Evtushenko L."/>
        </authorList>
    </citation>
    <scope>NUCLEOTIDE SEQUENCE</scope>
    <source>
        <strain evidence="9">VKM Ac-1321</strain>
    </source>
</reference>
<organism evidence="9 10">
    <name type="scientific">Dactylosporangium matsuzakiense</name>
    <dbReference type="NCBI Taxonomy" id="53360"/>
    <lineage>
        <taxon>Bacteria</taxon>
        <taxon>Bacillati</taxon>
        <taxon>Actinomycetota</taxon>
        <taxon>Actinomycetes</taxon>
        <taxon>Micromonosporales</taxon>
        <taxon>Micromonosporaceae</taxon>
        <taxon>Dactylosporangium</taxon>
    </lineage>
</organism>
<feature type="transmembrane region" description="Helical" evidence="7">
    <location>
        <begin position="78"/>
        <end position="102"/>
    </location>
</feature>
<dbReference type="AlphaFoldDB" id="A0A9W6KWD1"/>
<comment type="similarity">
    <text evidence="7">Belongs to the binding-protein-dependent transport system permease family.</text>
</comment>
<dbReference type="PROSITE" id="PS50928">
    <property type="entry name" value="ABC_TM1"/>
    <property type="match status" value="1"/>
</dbReference>
<keyword evidence="4 7" id="KW-0812">Transmembrane</keyword>
<evidence type="ECO:0000256" key="3">
    <source>
        <dbReference type="ARBA" id="ARBA00022475"/>
    </source>
</evidence>